<evidence type="ECO:0000313" key="3">
    <source>
        <dbReference type="Proteomes" id="UP000234331"/>
    </source>
</evidence>
<dbReference type="EMBL" id="FZMO01000117">
    <property type="protein sequence ID" value="SNQ47852.1"/>
    <property type="molecule type" value="Genomic_DNA"/>
</dbReference>
<proteinExistence type="predicted"/>
<dbReference type="NCBIfam" id="NF040603">
    <property type="entry name" value="choice_anch_P"/>
    <property type="match status" value="2"/>
</dbReference>
<reference evidence="2 3" key="1">
    <citation type="submission" date="2017-06" db="EMBL/GenBank/DDBJ databases">
        <authorList>
            <person name="Kim H.J."/>
            <person name="Triplett B.A."/>
        </authorList>
    </citation>
    <scope>NUCLEOTIDE SEQUENCE [LARGE SCALE GENOMIC DNA]</scope>
    <source>
        <strain evidence="2">FRACA_ARgP5</strain>
    </source>
</reference>
<sequence>MRRSFRVGSRVGLRRLTVGVVSGGLLVVTLVGVEAGTAQAVPSPLAYQQFAFGTLASNGGTVTSGPTFPTSITCTTLPGLSTSNGGVVTIPGLINSSSVFQSATTAETGPNNNQVAVTRSTVSSMNLLSGLVTLSGLGVTSTAVNTGTNVLTSGAVSLGALSVLGVPIPLGSIAPNTVVPIPMLGSITLNEQMPVPNGIRTVGAHIRLTAGENAGRDVRIGTTQSGFVPKPPVFLTGVAYSNLIAAGALTVGPLIGQSVPCPSGNSQSSLSGINLPGILTTGSITASGTSVPGNPSVGSSRITLSGVNLLGGLIGATAITSQVNAAKSPGQPAVLNTTGTQFTNLTVGGVAYPDNVAPNTFVPLPGVGYVVLNRQIQTATSVEVRALEVVIQVAGVLPAGSVIRIAGASISATDQGTAPLSAPIDPHDAGASTTGHEGQLCADSQDPAKCLAVNGLL</sequence>
<dbReference type="AlphaFoldDB" id="A0A2I2KQB0"/>
<evidence type="ECO:0000256" key="1">
    <source>
        <dbReference type="SAM" id="MobiDB-lite"/>
    </source>
</evidence>
<feature type="region of interest" description="Disordered" evidence="1">
    <location>
        <begin position="416"/>
        <end position="440"/>
    </location>
</feature>
<dbReference type="RefSeq" id="WP_133150649.1">
    <property type="nucleotide sequence ID" value="NZ_FZMO01000117.1"/>
</dbReference>
<accession>A0A2I2KQB0</accession>
<name>A0A2I2KQB0_9ACTN</name>
<evidence type="ECO:0000313" key="2">
    <source>
        <dbReference type="EMBL" id="SNQ47852.1"/>
    </source>
</evidence>
<organism evidence="2 3">
    <name type="scientific">Frankia canadensis</name>
    <dbReference type="NCBI Taxonomy" id="1836972"/>
    <lineage>
        <taxon>Bacteria</taxon>
        <taxon>Bacillati</taxon>
        <taxon>Actinomycetota</taxon>
        <taxon>Actinomycetes</taxon>
        <taxon>Frankiales</taxon>
        <taxon>Frankiaceae</taxon>
        <taxon>Frankia</taxon>
    </lineage>
</organism>
<protein>
    <submittedName>
        <fullName evidence="2">Uncharacterized protein</fullName>
    </submittedName>
</protein>
<keyword evidence="3" id="KW-1185">Reference proteome</keyword>
<dbReference type="OrthoDB" id="3211348at2"/>
<dbReference type="Proteomes" id="UP000234331">
    <property type="component" value="Unassembled WGS sequence"/>
</dbReference>
<gene>
    <name evidence="2" type="ORF">FRACA_2030006</name>
</gene>